<dbReference type="InterPro" id="IPR010133">
    <property type="entry name" value="Bacteriocin_signal_seq"/>
</dbReference>
<evidence type="ECO:0000313" key="1">
    <source>
        <dbReference type="EMBL" id="SDC59298.1"/>
    </source>
</evidence>
<name>A0A1G6MUL5_9BACT</name>
<dbReference type="AlphaFoldDB" id="A0A1G6MUL5"/>
<dbReference type="Proteomes" id="UP000199060">
    <property type="component" value="Unassembled WGS sequence"/>
</dbReference>
<dbReference type="STRING" id="686796.SAMN04488104_100278"/>
<dbReference type="GO" id="GO:0042742">
    <property type="term" value="P:defense response to bacterium"/>
    <property type="evidence" value="ECO:0007669"/>
    <property type="project" value="InterPro"/>
</dbReference>
<keyword evidence="2" id="KW-1185">Reference proteome</keyword>
<protein>
    <submittedName>
        <fullName evidence="1">Class IIb bacteriocin, lactobin A/cerein 7B family</fullName>
    </submittedName>
</protein>
<evidence type="ECO:0000313" key="2">
    <source>
        <dbReference type="Proteomes" id="UP000199060"/>
    </source>
</evidence>
<dbReference type="InterPro" id="IPR019493">
    <property type="entry name" value="Bacteriocin_IIb_lactacin-rel"/>
</dbReference>
<dbReference type="NCBIfam" id="TIGR01847">
    <property type="entry name" value="bacteriocin_sig"/>
    <property type="match status" value="1"/>
</dbReference>
<dbReference type="NCBIfam" id="TIGR03949">
    <property type="entry name" value="bact_IIb_cerein"/>
    <property type="match status" value="1"/>
</dbReference>
<dbReference type="Pfam" id="PF10439">
    <property type="entry name" value="Bacteriocin_IIc"/>
    <property type="match status" value="1"/>
</dbReference>
<dbReference type="InterPro" id="IPR023991">
    <property type="entry name" value="Bacteriocin_IIb_lactobn/cerein"/>
</dbReference>
<proteinExistence type="predicted"/>
<reference evidence="2" key="1">
    <citation type="submission" date="2016-10" db="EMBL/GenBank/DDBJ databases">
        <authorList>
            <person name="Varghese N."/>
            <person name="Submissions S."/>
        </authorList>
    </citation>
    <scope>NUCLEOTIDE SEQUENCE [LARGE SCALE GENOMIC DNA]</scope>
    <source>
        <strain evidence="2">DSM 23095</strain>
    </source>
</reference>
<sequence>MEKFKELSLEEMQEVEGGILPLLAGAVVLAGKAAGYACGLLAADILINWSSYEAAIDKKLAECKN</sequence>
<organism evidence="1 2">
    <name type="scientific">Algoriphagus faecimaris</name>
    <dbReference type="NCBI Taxonomy" id="686796"/>
    <lineage>
        <taxon>Bacteria</taxon>
        <taxon>Pseudomonadati</taxon>
        <taxon>Bacteroidota</taxon>
        <taxon>Cytophagia</taxon>
        <taxon>Cytophagales</taxon>
        <taxon>Cyclobacteriaceae</taxon>
        <taxon>Algoriphagus</taxon>
    </lineage>
</organism>
<dbReference type="EMBL" id="FNAC01000002">
    <property type="protein sequence ID" value="SDC59298.1"/>
    <property type="molecule type" value="Genomic_DNA"/>
</dbReference>
<gene>
    <name evidence="1" type="ORF">SAMN04488104_100278</name>
</gene>
<dbReference type="RefSeq" id="WP_087937700.1">
    <property type="nucleotide sequence ID" value="NZ_FNAC01000002.1"/>
</dbReference>
<accession>A0A1G6MUL5</accession>